<proteinExistence type="predicted"/>
<evidence type="ECO:0000256" key="1">
    <source>
        <dbReference type="SAM" id="MobiDB-lite"/>
    </source>
</evidence>
<evidence type="ECO:0000313" key="3">
    <source>
        <dbReference type="Proteomes" id="UP000324222"/>
    </source>
</evidence>
<dbReference type="Proteomes" id="UP000324222">
    <property type="component" value="Unassembled WGS sequence"/>
</dbReference>
<gene>
    <name evidence="2" type="ORF">E2C01_000977</name>
</gene>
<accession>A0A5B7CI36</accession>
<dbReference type="AlphaFoldDB" id="A0A5B7CI36"/>
<evidence type="ECO:0000313" key="2">
    <source>
        <dbReference type="EMBL" id="MPC08391.1"/>
    </source>
</evidence>
<name>A0A5B7CI36_PORTR</name>
<keyword evidence="3" id="KW-1185">Reference proteome</keyword>
<feature type="region of interest" description="Disordered" evidence="1">
    <location>
        <begin position="27"/>
        <end position="49"/>
    </location>
</feature>
<sequence length="70" mass="7835">MKDMARDKTERKMVVVVVVSVRMAGKSRWQGGGRGGRRTSHTDANPDKHNRKCFFTHAVSIAVALELSYC</sequence>
<dbReference type="EMBL" id="VSRR010000028">
    <property type="protein sequence ID" value="MPC08391.1"/>
    <property type="molecule type" value="Genomic_DNA"/>
</dbReference>
<reference evidence="2 3" key="1">
    <citation type="submission" date="2019-05" db="EMBL/GenBank/DDBJ databases">
        <title>Another draft genome of Portunus trituberculatus and its Hox gene families provides insights of decapod evolution.</title>
        <authorList>
            <person name="Jeong J.-H."/>
            <person name="Song I."/>
            <person name="Kim S."/>
            <person name="Choi T."/>
            <person name="Kim D."/>
            <person name="Ryu S."/>
            <person name="Kim W."/>
        </authorList>
    </citation>
    <scope>NUCLEOTIDE SEQUENCE [LARGE SCALE GENOMIC DNA]</scope>
    <source>
        <tissue evidence="2">Muscle</tissue>
    </source>
</reference>
<comment type="caution">
    <text evidence="2">The sequence shown here is derived from an EMBL/GenBank/DDBJ whole genome shotgun (WGS) entry which is preliminary data.</text>
</comment>
<organism evidence="2 3">
    <name type="scientific">Portunus trituberculatus</name>
    <name type="common">Swimming crab</name>
    <name type="synonym">Neptunus trituberculatus</name>
    <dbReference type="NCBI Taxonomy" id="210409"/>
    <lineage>
        <taxon>Eukaryota</taxon>
        <taxon>Metazoa</taxon>
        <taxon>Ecdysozoa</taxon>
        <taxon>Arthropoda</taxon>
        <taxon>Crustacea</taxon>
        <taxon>Multicrustacea</taxon>
        <taxon>Malacostraca</taxon>
        <taxon>Eumalacostraca</taxon>
        <taxon>Eucarida</taxon>
        <taxon>Decapoda</taxon>
        <taxon>Pleocyemata</taxon>
        <taxon>Brachyura</taxon>
        <taxon>Eubrachyura</taxon>
        <taxon>Portunoidea</taxon>
        <taxon>Portunidae</taxon>
        <taxon>Portuninae</taxon>
        <taxon>Portunus</taxon>
    </lineage>
</organism>
<protein>
    <submittedName>
        <fullName evidence="2">Uncharacterized protein</fullName>
    </submittedName>
</protein>